<gene>
    <name evidence="15" type="ORF">GPECTOR_10g802</name>
</gene>
<evidence type="ECO:0000256" key="11">
    <source>
        <dbReference type="ARBA" id="ARBA00023004"/>
    </source>
</evidence>
<keyword evidence="8" id="KW-0001">2Fe-2S</keyword>
<comment type="pathway">
    <text evidence="2">Cofactor biosynthesis; biotin biosynthesis; biotin from 7,8-diaminononanoate: step 2/2.</text>
</comment>
<dbReference type="GO" id="GO:0009102">
    <property type="term" value="P:biotin biosynthetic process"/>
    <property type="evidence" value="ECO:0007669"/>
    <property type="project" value="UniProtKB-UniPathway"/>
</dbReference>
<proteinExistence type="inferred from homology"/>
<dbReference type="InterPro" id="IPR058240">
    <property type="entry name" value="rSAM_sf"/>
</dbReference>
<dbReference type="Pfam" id="PF06968">
    <property type="entry name" value="BATS"/>
    <property type="match status" value="1"/>
</dbReference>
<dbReference type="CDD" id="cd01335">
    <property type="entry name" value="Radical_SAM"/>
    <property type="match status" value="1"/>
</dbReference>
<dbReference type="GO" id="GO:0051539">
    <property type="term" value="F:4 iron, 4 sulfur cluster binding"/>
    <property type="evidence" value="ECO:0007669"/>
    <property type="project" value="UniProtKB-KW"/>
</dbReference>
<comment type="cofactor">
    <cofactor evidence="13">
        <name>[2Fe-2S] cluster</name>
        <dbReference type="ChEBI" id="CHEBI:190135"/>
    </cofactor>
</comment>
<keyword evidence="5" id="KW-0004">4Fe-4S</keyword>
<evidence type="ECO:0000256" key="4">
    <source>
        <dbReference type="ARBA" id="ARBA00012236"/>
    </source>
</evidence>
<dbReference type="InterPro" id="IPR007197">
    <property type="entry name" value="rSAM"/>
</dbReference>
<dbReference type="OrthoDB" id="2414104at2759"/>
<dbReference type="Gene3D" id="3.20.20.70">
    <property type="entry name" value="Aldolase class I"/>
    <property type="match status" value="1"/>
</dbReference>
<evidence type="ECO:0000256" key="10">
    <source>
        <dbReference type="ARBA" id="ARBA00022756"/>
    </source>
</evidence>
<evidence type="ECO:0000313" key="15">
    <source>
        <dbReference type="EMBL" id="KXZ52173.1"/>
    </source>
</evidence>
<evidence type="ECO:0000256" key="12">
    <source>
        <dbReference type="ARBA" id="ARBA00023014"/>
    </source>
</evidence>
<dbReference type="InterPro" id="IPR024177">
    <property type="entry name" value="Biotin_synthase"/>
</dbReference>
<organism evidence="15 16">
    <name type="scientific">Gonium pectorale</name>
    <name type="common">Green alga</name>
    <dbReference type="NCBI Taxonomy" id="33097"/>
    <lineage>
        <taxon>Eukaryota</taxon>
        <taxon>Viridiplantae</taxon>
        <taxon>Chlorophyta</taxon>
        <taxon>core chlorophytes</taxon>
        <taxon>Chlorophyceae</taxon>
        <taxon>CS clade</taxon>
        <taxon>Chlamydomonadales</taxon>
        <taxon>Volvocaceae</taxon>
        <taxon>Gonium</taxon>
    </lineage>
</organism>
<dbReference type="EMBL" id="LSYV01000011">
    <property type="protein sequence ID" value="KXZ52173.1"/>
    <property type="molecule type" value="Genomic_DNA"/>
</dbReference>
<keyword evidence="16" id="KW-1185">Reference proteome</keyword>
<comment type="cofactor">
    <cofactor evidence="1">
        <name>[4Fe-4S] cluster</name>
        <dbReference type="ChEBI" id="CHEBI:49883"/>
    </cofactor>
</comment>
<dbReference type="STRING" id="33097.A0A150GQV9"/>
<dbReference type="SFLD" id="SFLDG01278">
    <property type="entry name" value="biotin_synthase_like"/>
    <property type="match status" value="1"/>
</dbReference>
<dbReference type="InterPro" id="IPR013785">
    <property type="entry name" value="Aldolase_TIM"/>
</dbReference>
<dbReference type="GO" id="GO:0051537">
    <property type="term" value="F:2 iron, 2 sulfur cluster binding"/>
    <property type="evidence" value="ECO:0007669"/>
    <property type="project" value="UniProtKB-KW"/>
</dbReference>
<dbReference type="PROSITE" id="PS51918">
    <property type="entry name" value="RADICAL_SAM"/>
    <property type="match status" value="1"/>
</dbReference>
<sequence>MAFFARSLLCSSQQAAGVGALRTLQRAFATSSSARHSEPLPVSEAVPSVPRWLRELGAVRTDWTREEVAEVYNTPLLDLVFHAASVHRMYNDPSMVQRCTLLSIKTGGCPENCNYCSQSSHWSKDTGMKAEKLMDLEEVYQAALRAREAGSTRFCMGAAWRGPSQVGQRQWERVLEMVRRIRGLGMEVCTTLGMLNQEQAAQLREAGLTAYNHNLDTSPEYYEKITSTRKYEDRLSTLAAVREAGISVCAGGIIGLGEGPQDRVGLLHTLATLPAHPESVPINRLVAIKGTPLQDQAAPEGLDLVRCVATARVVMPRTVVRLSAGRLDLTRADQALAFLSGANSIFDGDKLLTTPNNDRNEDTAMFEELGLKSRPAFMPYASGGETSRTFAAGSGGCGGGAAATAAEAAPAEAMGGGCCGGPKKASVGGGCC</sequence>
<dbReference type="InterPro" id="IPR002684">
    <property type="entry name" value="Biotin_synth/BioAB"/>
</dbReference>
<dbReference type="GO" id="GO:0004076">
    <property type="term" value="F:biotin synthase activity"/>
    <property type="evidence" value="ECO:0007669"/>
    <property type="project" value="UniProtKB-EC"/>
</dbReference>
<evidence type="ECO:0000256" key="3">
    <source>
        <dbReference type="ARBA" id="ARBA00010765"/>
    </source>
</evidence>
<evidence type="ECO:0000256" key="13">
    <source>
        <dbReference type="ARBA" id="ARBA00034078"/>
    </source>
</evidence>
<dbReference type="InterPro" id="IPR010722">
    <property type="entry name" value="BATS_dom"/>
</dbReference>
<dbReference type="HAMAP" id="MF_01694">
    <property type="entry name" value="BioB"/>
    <property type="match status" value="1"/>
</dbReference>
<evidence type="ECO:0000256" key="6">
    <source>
        <dbReference type="ARBA" id="ARBA00022679"/>
    </source>
</evidence>
<dbReference type="NCBIfam" id="TIGR00433">
    <property type="entry name" value="bioB"/>
    <property type="match status" value="1"/>
</dbReference>
<dbReference type="SMART" id="SM00729">
    <property type="entry name" value="Elp3"/>
    <property type="match status" value="1"/>
</dbReference>
<evidence type="ECO:0000256" key="9">
    <source>
        <dbReference type="ARBA" id="ARBA00022723"/>
    </source>
</evidence>
<keyword evidence="10" id="KW-0093">Biotin biosynthesis</keyword>
<dbReference type="SMART" id="SM00876">
    <property type="entry name" value="BATS"/>
    <property type="match status" value="1"/>
</dbReference>
<dbReference type="UniPathway" id="UPA00078">
    <property type="reaction ID" value="UER00162"/>
</dbReference>
<keyword evidence="7" id="KW-0949">S-adenosyl-L-methionine</keyword>
<dbReference type="SFLD" id="SFLDG01060">
    <property type="entry name" value="BATS_domain_containing"/>
    <property type="match status" value="1"/>
</dbReference>
<protein>
    <recommendedName>
        <fullName evidence="4">biotin synthase</fullName>
        <ecNumber evidence="4">2.8.1.6</ecNumber>
    </recommendedName>
</protein>
<dbReference type="GO" id="GO:0046872">
    <property type="term" value="F:metal ion binding"/>
    <property type="evidence" value="ECO:0007669"/>
    <property type="project" value="UniProtKB-KW"/>
</dbReference>
<dbReference type="AlphaFoldDB" id="A0A150GQV9"/>
<evidence type="ECO:0000259" key="14">
    <source>
        <dbReference type="PROSITE" id="PS51918"/>
    </source>
</evidence>
<dbReference type="GO" id="GO:0005739">
    <property type="term" value="C:mitochondrion"/>
    <property type="evidence" value="ECO:0007669"/>
    <property type="project" value="TreeGrafter"/>
</dbReference>
<dbReference type="EC" id="2.8.1.6" evidence="4"/>
<dbReference type="Proteomes" id="UP000075714">
    <property type="component" value="Unassembled WGS sequence"/>
</dbReference>
<keyword evidence="12" id="KW-0411">Iron-sulfur</keyword>
<dbReference type="SUPFAM" id="SSF102114">
    <property type="entry name" value="Radical SAM enzymes"/>
    <property type="match status" value="1"/>
</dbReference>
<evidence type="ECO:0000256" key="7">
    <source>
        <dbReference type="ARBA" id="ARBA00022691"/>
    </source>
</evidence>
<dbReference type="Pfam" id="PF04055">
    <property type="entry name" value="Radical_SAM"/>
    <property type="match status" value="1"/>
</dbReference>
<dbReference type="InterPro" id="IPR006638">
    <property type="entry name" value="Elp3/MiaA/NifB-like_rSAM"/>
</dbReference>
<feature type="domain" description="Radical SAM core" evidence="14">
    <location>
        <begin position="94"/>
        <end position="326"/>
    </location>
</feature>
<dbReference type="SFLD" id="SFLDS00029">
    <property type="entry name" value="Radical_SAM"/>
    <property type="match status" value="1"/>
</dbReference>
<dbReference type="SFLD" id="SFLDF00272">
    <property type="entry name" value="biotin_synthase"/>
    <property type="match status" value="1"/>
</dbReference>
<dbReference type="PANTHER" id="PTHR22976:SF2">
    <property type="entry name" value="BIOTIN SYNTHASE, MITOCHONDRIAL"/>
    <property type="match status" value="1"/>
</dbReference>
<dbReference type="PANTHER" id="PTHR22976">
    <property type="entry name" value="BIOTIN SYNTHASE"/>
    <property type="match status" value="1"/>
</dbReference>
<comment type="caution">
    <text evidence="15">The sequence shown here is derived from an EMBL/GenBank/DDBJ whole genome shotgun (WGS) entry which is preliminary data.</text>
</comment>
<reference evidence="16" key="1">
    <citation type="journal article" date="2016" name="Nat. Commun.">
        <title>The Gonium pectorale genome demonstrates co-option of cell cycle regulation during the evolution of multicellularity.</title>
        <authorList>
            <person name="Hanschen E.R."/>
            <person name="Marriage T.N."/>
            <person name="Ferris P.J."/>
            <person name="Hamaji T."/>
            <person name="Toyoda A."/>
            <person name="Fujiyama A."/>
            <person name="Neme R."/>
            <person name="Noguchi H."/>
            <person name="Minakuchi Y."/>
            <person name="Suzuki M."/>
            <person name="Kawai-Toyooka H."/>
            <person name="Smith D.R."/>
            <person name="Sparks H."/>
            <person name="Anderson J."/>
            <person name="Bakaric R."/>
            <person name="Luria V."/>
            <person name="Karger A."/>
            <person name="Kirschner M.W."/>
            <person name="Durand P.M."/>
            <person name="Michod R.E."/>
            <person name="Nozaki H."/>
            <person name="Olson B.J."/>
        </authorList>
    </citation>
    <scope>NUCLEOTIDE SEQUENCE [LARGE SCALE GENOMIC DNA]</scope>
    <source>
        <strain evidence="16">NIES-2863</strain>
    </source>
</reference>
<evidence type="ECO:0000256" key="2">
    <source>
        <dbReference type="ARBA" id="ARBA00004942"/>
    </source>
</evidence>
<comment type="similarity">
    <text evidence="3">Belongs to the radical SAM superfamily. Biotin synthase family.</text>
</comment>
<keyword evidence="11" id="KW-0408">Iron</keyword>
<keyword evidence="6" id="KW-0808">Transferase</keyword>
<evidence type="ECO:0000256" key="5">
    <source>
        <dbReference type="ARBA" id="ARBA00022485"/>
    </source>
</evidence>
<evidence type="ECO:0000256" key="1">
    <source>
        <dbReference type="ARBA" id="ARBA00001966"/>
    </source>
</evidence>
<keyword evidence="9" id="KW-0479">Metal-binding</keyword>
<name>A0A150GQV9_GONPE</name>
<accession>A0A150GQV9</accession>
<evidence type="ECO:0000256" key="8">
    <source>
        <dbReference type="ARBA" id="ARBA00022714"/>
    </source>
</evidence>
<evidence type="ECO:0000313" key="16">
    <source>
        <dbReference type="Proteomes" id="UP000075714"/>
    </source>
</evidence>